<keyword evidence="2" id="KW-1185">Reference proteome</keyword>
<evidence type="ECO:0000313" key="1">
    <source>
        <dbReference type="EMBL" id="KAK9321311.1"/>
    </source>
</evidence>
<protein>
    <submittedName>
        <fullName evidence="1">P-loop containing nucleoside triphosphate hydrolase protein</fullName>
    </submittedName>
</protein>
<evidence type="ECO:0000313" key="2">
    <source>
        <dbReference type="Proteomes" id="UP001489719"/>
    </source>
</evidence>
<reference evidence="2" key="1">
    <citation type="journal article" date="2024" name="Front. Bioeng. Biotechnol.">
        <title>Genome-scale model development and genomic sequencing of the oleaginous clade Lipomyces.</title>
        <authorList>
            <person name="Czajka J.J."/>
            <person name="Han Y."/>
            <person name="Kim J."/>
            <person name="Mondo S.J."/>
            <person name="Hofstad B.A."/>
            <person name="Robles A."/>
            <person name="Haridas S."/>
            <person name="Riley R."/>
            <person name="LaButti K."/>
            <person name="Pangilinan J."/>
            <person name="Andreopoulos W."/>
            <person name="Lipzen A."/>
            <person name="Yan J."/>
            <person name="Wang M."/>
            <person name="Ng V."/>
            <person name="Grigoriev I.V."/>
            <person name="Spatafora J.W."/>
            <person name="Magnuson J.K."/>
            <person name="Baker S.E."/>
            <person name="Pomraning K.R."/>
        </authorList>
    </citation>
    <scope>NUCLEOTIDE SEQUENCE [LARGE SCALE GENOMIC DNA]</scope>
    <source>
        <strain evidence="2">CBS 10300</strain>
    </source>
</reference>
<gene>
    <name evidence="1" type="ORF">V1517DRAFT_326915</name>
</gene>
<name>A0ACC3TK98_9ASCO</name>
<organism evidence="1 2">
    <name type="scientific">Lipomyces orientalis</name>
    <dbReference type="NCBI Taxonomy" id="1233043"/>
    <lineage>
        <taxon>Eukaryota</taxon>
        <taxon>Fungi</taxon>
        <taxon>Dikarya</taxon>
        <taxon>Ascomycota</taxon>
        <taxon>Saccharomycotina</taxon>
        <taxon>Lipomycetes</taxon>
        <taxon>Lipomycetales</taxon>
        <taxon>Lipomycetaceae</taxon>
        <taxon>Lipomyces</taxon>
    </lineage>
</organism>
<proteinExistence type="predicted"/>
<keyword evidence="1" id="KW-0378">Hydrolase</keyword>
<comment type="caution">
    <text evidence="1">The sequence shown here is derived from an EMBL/GenBank/DDBJ whole genome shotgun (WGS) entry which is preliminary data.</text>
</comment>
<dbReference type="EMBL" id="MU970102">
    <property type="protein sequence ID" value="KAK9321311.1"/>
    <property type="molecule type" value="Genomic_DNA"/>
</dbReference>
<sequence length="755" mass="82665">MAEDGLLLNLAIPGAPISVSLDHHSIKGKWTQRLKAKRAIQRSVKKRVLSSQAQSSSSHSSQNAANSEVQNPRWTDKGSRSTGALVERNFRSSARSFARDDADSSAEPRGRYSRGANNVPLSTTQLQHSNQASSMSSRIISSLFTSNPSTERASASENGRKQEDPSNAPLIDDTSFKGLGLHTSLVSHVQEKMHYSHPTAVQRAAVPALISSNPQDLFIQAQTGSGKTLAYVLPIIHALMDSPETLTRESGLFAIIIAPTRELASQIYSVLESVVRCCHYIVPGIVIGGEKKKSEKARLRKGVNILVSTPGRLADHFDNTEALDLSAVRWVVLDEGDRLMELGFEETITKILSEVEEKSRVHLDSISGLPNRRVTVLCSATLKEGVEQLGKQSLSNAVHVKVDSRNPKKQSAQTSEKIEFSAPDQLHQEYVVVPMKLRLVSLIGSIINIIQSQNSAKVMIFLSCSDSVNFHFSMLTRDGTLGDGLEGEPEAKDADEDRTSLPSHVLKAYLKTTTPLIYKLHGSLSQSVRKSTLTLFTKAAAGPSILLCTDVASRGLDLPSISHVVEFDPPFALEDHLHRVGRTARVGNEGWSTIFVLPGKEEGYVDNVLARLHKSPPIRRDYSTVLSSAFGGKLVWQDIATNAQLDVERWLLQSEDNLSLSKAAFTSHVRAYTTHLSSERQYFSVRELHLGHLAKSFGLREPPAALGRATPSDQAASGEFRKKRPTEQGPDYAKRKMMKIAQMHASIGASEFNLG</sequence>
<dbReference type="Proteomes" id="UP001489719">
    <property type="component" value="Unassembled WGS sequence"/>
</dbReference>
<accession>A0ACC3TK98</accession>